<proteinExistence type="inferred from homology"/>
<dbReference type="GO" id="GO:0061522">
    <property type="term" value="F:1,4-dihydroxy-2-naphthoyl-CoA thioesterase activity"/>
    <property type="evidence" value="ECO:0007669"/>
    <property type="project" value="TreeGrafter"/>
</dbReference>
<dbReference type="RefSeq" id="WP_092742065.1">
    <property type="nucleotide sequence ID" value="NZ_FMZC01000004.1"/>
</dbReference>
<name>A0A1G6R202_9BURK</name>
<keyword evidence="2" id="KW-0378">Hydrolase</keyword>
<dbReference type="NCBIfam" id="TIGR00369">
    <property type="entry name" value="unchar_dom_1"/>
    <property type="match status" value="1"/>
</dbReference>
<dbReference type="Proteomes" id="UP000198781">
    <property type="component" value="Unassembled WGS sequence"/>
</dbReference>
<dbReference type="PANTHER" id="PTHR43240">
    <property type="entry name" value="1,4-DIHYDROXY-2-NAPHTHOYL-COA THIOESTERASE 1"/>
    <property type="match status" value="1"/>
</dbReference>
<evidence type="ECO:0000259" key="3">
    <source>
        <dbReference type="Pfam" id="PF03061"/>
    </source>
</evidence>
<dbReference type="AlphaFoldDB" id="A0A1G6R202"/>
<dbReference type="PANTHER" id="PTHR43240:SF5">
    <property type="entry name" value="1,4-DIHYDROXY-2-NAPHTHOYL-COA THIOESTERASE 1"/>
    <property type="match status" value="1"/>
</dbReference>
<dbReference type="CDD" id="cd03443">
    <property type="entry name" value="PaaI_thioesterase"/>
    <property type="match status" value="1"/>
</dbReference>
<protein>
    <submittedName>
        <fullName evidence="4">Uncharacterized domain 1-containing protein</fullName>
    </submittedName>
</protein>
<reference evidence="4 5" key="1">
    <citation type="submission" date="2016-10" db="EMBL/GenBank/DDBJ databases">
        <authorList>
            <person name="de Groot N.N."/>
        </authorList>
    </citation>
    <scope>NUCLEOTIDE SEQUENCE [LARGE SCALE GENOMIC DNA]</scope>
    <source>
        <strain evidence="4 5">DSM 16619</strain>
    </source>
</reference>
<dbReference type="InterPro" id="IPR029069">
    <property type="entry name" value="HotDog_dom_sf"/>
</dbReference>
<evidence type="ECO:0000256" key="1">
    <source>
        <dbReference type="ARBA" id="ARBA00008324"/>
    </source>
</evidence>
<dbReference type="GO" id="GO:0005829">
    <property type="term" value="C:cytosol"/>
    <property type="evidence" value="ECO:0007669"/>
    <property type="project" value="TreeGrafter"/>
</dbReference>
<evidence type="ECO:0000256" key="2">
    <source>
        <dbReference type="ARBA" id="ARBA00022801"/>
    </source>
</evidence>
<dbReference type="STRING" id="187868.SAMN05192589_1043"/>
<accession>A0A1G6R202</accession>
<dbReference type="Gene3D" id="3.10.129.10">
    <property type="entry name" value="Hotdog Thioesterase"/>
    <property type="match status" value="1"/>
</dbReference>
<dbReference type="InterPro" id="IPR006683">
    <property type="entry name" value="Thioestr_dom"/>
</dbReference>
<keyword evidence="5" id="KW-1185">Reference proteome</keyword>
<evidence type="ECO:0000313" key="5">
    <source>
        <dbReference type="Proteomes" id="UP000198781"/>
    </source>
</evidence>
<dbReference type="SUPFAM" id="SSF54637">
    <property type="entry name" value="Thioesterase/thiol ester dehydrase-isomerase"/>
    <property type="match status" value="1"/>
</dbReference>
<organism evidence="4 5">
    <name type="scientific">Paracidovorax valerianellae</name>
    <dbReference type="NCBI Taxonomy" id="187868"/>
    <lineage>
        <taxon>Bacteria</taxon>
        <taxon>Pseudomonadati</taxon>
        <taxon>Pseudomonadota</taxon>
        <taxon>Betaproteobacteria</taxon>
        <taxon>Burkholderiales</taxon>
        <taxon>Comamonadaceae</taxon>
        <taxon>Paracidovorax</taxon>
    </lineage>
</organism>
<feature type="domain" description="Thioesterase" evidence="3">
    <location>
        <begin position="51"/>
        <end position="128"/>
    </location>
</feature>
<dbReference type="EMBL" id="FMZC01000004">
    <property type="protein sequence ID" value="SDC98075.1"/>
    <property type="molecule type" value="Genomic_DNA"/>
</dbReference>
<evidence type="ECO:0000313" key="4">
    <source>
        <dbReference type="EMBL" id="SDC98075.1"/>
    </source>
</evidence>
<comment type="similarity">
    <text evidence="1">Belongs to the thioesterase PaaI family.</text>
</comment>
<gene>
    <name evidence="4" type="ORF">SAMN05192589_1043</name>
</gene>
<dbReference type="OrthoDB" id="9798208at2"/>
<sequence>MSIWKRPIDLSIIQAGSEDTAVSHLGIEFTEIGDDFLRARVPVDARTKQPYGLLHGGVSVVLAETLGSVGAVYAAPEGWHAVGLDINANHLRSARSGWVTGTAKPVHIGRTTQVWQIDMVNDEGELTCVSRLTIAMLAPR</sequence>
<dbReference type="Pfam" id="PF03061">
    <property type="entry name" value="4HBT"/>
    <property type="match status" value="1"/>
</dbReference>
<dbReference type="InterPro" id="IPR003736">
    <property type="entry name" value="PAAI_dom"/>
</dbReference>